<protein>
    <recommendedName>
        <fullName evidence="4">DUF2867 domain-containing protein</fullName>
    </recommendedName>
</protein>
<sequence length="173" mass="18654">MTAETTSEAPGAAGAGPDAEPVVAERRTPPPQIADLVAFTRCDYADLFTLTMDRGTAGTPEEWLRAMFEEVLDGSAQVLWRGVLGLRLRPGPAPDRVAGWRISGRGDGWVRVEAPGWMMSVRIVMAVDGDQATFATFVRYRNGAGRALWSRLSAVHRGSAPGLLRSGYGVLLR</sequence>
<feature type="region of interest" description="Disordered" evidence="1">
    <location>
        <begin position="1"/>
        <end position="24"/>
    </location>
</feature>
<evidence type="ECO:0000256" key="1">
    <source>
        <dbReference type="SAM" id="MobiDB-lite"/>
    </source>
</evidence>
<comment type="caution">
    <text evidence="2">The sequence shown here is derived from an EMBL/GenBank/DDBJ whole genome shotgun (WGS) entry which is preliminary data.</text>
</comment>
<evidence type="ECO:0000313" key="3">
    <source>
        <dbReference type="Proteomes" id="UP001165685"/>
    </source>
</evidence>
<keyword evidence="3" id="KW-1185">Reference proteome</keyword>
<proteinExistence type="predicted"/>
<accession>A0ABT4TMJ8</accession>
<dbReference type="Proteomes" id="UP001165685">
    <property type="component" value="Unassembled WGS sequence"/>
</dbReference>
<evidence type="ECO:0008006" key="4">
    <source>
        <dbReference type="Google" id="ProtNLM"/>
    </source>
</evidence>
<evidence type="ECO:0000313" key="2">
    <source>
        <dbReference type="EMBL" id="MDA2805919.1"/>
    </source>
</evidence>
<dbReference type="RefSeq" id="WP_270678569.1">
    <property type="nucleotide sequence ID" value="NZ_JAQFWP010000027.1"/>
</dbReference>
<reference evidence="2" key="1">
    <citation type="submission" date="2023-01" db="EMBL/GenBank/DDBJ databases">
        <title>Draft genome sequence of Nocardiopsis sp. LSu2-4 isolated from halophytes.</title>
        <authorList>
            <person name="Duangmal K."/>
            <person name="Chantavorakit T."/>
        </authorList>
    </citation>
    <scope>NUCLEOTIDE SEQUENCE</scope>
    <source>
        <strain evidence="2">LSu2-4</strain>
    </source>
</reference>
<dbReference type="EMBL" id="JAQFWP010000027">
    <property type="protein sequence ID" value="MDA2805919.1"/>
    <property type="molecule type" value="Genomic_DNA"/>
</dbReference>
<name>A0ABT4TMJ8_9ACTN</name>
<organism evidence="2 3">
    <name type="scientific">Nocardiopsis suaedae</name>
    <dbReference type="NCBI Taxonomy" id="3018444"/>
    <lineage>
        <taxon>Bacteria</taxon>
        <taxon>Bacillati</taxon>
        <taxon>Actinomycetota</taxon>
        <taxon>Actinomycetes</taxon>
        <taxon>Streptosporangiales</taxon>
        <taxon>Nocardiopsidaceae</taxon>
        <taxon>Nocardiopsis</taxon>
    </lineage>
</organism>
<gene>
    <name evidence="2" type="ORF">O4U47_15485</name>
</gene>
<feature type="compositionally biased region" description="Low complexity" evidence="1">
    <location>
        <begin position="1"/>
        <end position="21"/>
    </location>
</feature>